<feature type="signal peptide" evidence="1">
    <location>
        <begin position="1"/>
        <end position="21"/>
    </location>
</feature>
<dbReference type="STRING" id="662367.SAMN05216167_1106"/>
<keyword evidence="3" id="KW-1185">Reference proteome</keyword>
<accession>A0A1I1XHK0</accession>
<evidence type="ECO:0000313" key="3">
    <source>
        <dbReference type="Proteomes" id="UP000198598"/>
    </source>
</evidence>
<evidence type="ECO:0000313" key="2">
    <source>
        <dbReference type="EMBL" id="SFE06879.1"/>
    </source>
</evidence>
<dbReference type="Proteomes" id="UP000198598">
    <property type="component" value="Unassembled WGS sequence"/>
</dbReference>
<dbReference type="RefSeq" id="WP_093830192.1">
    <property type="nucleotide sequence ID" value="NZ_FOLQ01000010.1"/>
</dbReference>
<dbReference type="EMBL" id="FOLQ01000010">
    <property type="protein sequence ID" value="SFE06879.1"/>
    <property type="molecule type" value="Genomic_DNA"/>
</dbReference>
<proteinExistence type="predicted"/>
<evidence type="ECO:0008006" key="4">
    <source>
        <dbReference type="Google" id="ProtNLM"/>
    </source>
</evidence>
<keyword evidence="1" id="KW-0732">Signal</keyword>
<reference evidence="2 3" key="1">
    <citation type="submission" date="2016-10" db="EMBL/GenBank/DDBJ databases">
        <authorList>
            <person name="de Groot N.N."/>
        </authorList>
    </citation>
    <scope>NUCLEOTIDE SEQUENCE [LARGE SCALE GENOMIC DNA]</scope>
    <source>
        <strain evidence="2 3">DSM 26130</strain>
    </source>
</reference>
<sequence length="136" mass="15211">MKKQIILTCLTCVGVIVGAQAQYTLASTAWQGTVQLYRVMDIVLQFDKDTIRMYSVPDNVLAETKLLETMTYTTKGDTFTWKKVSGGSPCDTETPGTWRYTISRNEMTLNVVDDACEARAGAHARVTFKKVAFRVK</sequence>
<name>A0A1I1XHK0_9BACT</name>
<protein>
    <recommendedName>
        <fullName evidence="4">Lipocalin-like domain-containing protein</fullName>
    </recommendedName>
</protein>
<gene>
    <name evidence="2" type="ORF">SAMN05216167_1106</name>
</gene>
<dbReference type="AlphaFoldDB" id="A0A1I1XHK0"/>
<evidence type="ECO:0000256" key="1">
    <source>
        <dbReference type="SAM" id="SignalP"/>
    </source>
</evidence>
<feature type="chain" id="PRO_5011464049" description="Lipocalin-like domain-containing protein" evidence="1">
    <location>
        <begin position="22"/>
        <end position="136"/>
    </location>
</feature>
<dbReference type="OrthoDB" id="1260349at2"/>
<organism evidence="2 3">
    <name type="scientific">Spirosoma endophyticum</name>
    <dbReference type="NCBI Taxonomy" id="662367"/>
    <lineage>
        <taxon>Bacteria</taxon>
        <taxon>Pseudomonadati</taxon>
        <taxon>Bacteroidota</taxon>
        <taxon>Cytophagia</taxon>
        <taxon>Cytophagales</taxon>
        <taxon>Cytophagaceae</taxon>
        <taxon>Spirosoma</taxon>
    </lineage>
</organism>